<accession>A0ACC4DWF5</accession>
<protein>
    <submittedName>
        <fullName evidence="1">Uncharacterized protein</fullName>
    </submittedName>
</protein>
<dbReference type="Proteomes" id="UP001638806">
    <property type="component" value="Unassembled WGS sequence"/>
</dbReference>
<proteinExistence type="predicted"/>
<dbReference type="EMBL" id="JBGNUJ010000004">
    <property type="protein sequence ID" value="KAL3960363.1"/>
    <property type="molecule type" value="Genomic_DNA"/>
</dbReference>
<keyword evidence="2" id="KW-1185">Reference proteome</keyword>
<comment type="caution">
    <text evidence="1">The sequence shown here is derived from an EMBL/GenBank/DDBJ whole genome shotgun (WGS) entry which is preliminary data.</text>
</comment>
<evidence type="ECO:0000313" key="1">
    <source>
        <dbReference type="EMBL" id="KAL3960363.1"/>
    </source>
</evidence>
<reference evidence="1" key="1">
    <citation type="submission" date="2024-12" db="EMBL/GenBank/DDBJ databases">
        <title>Comparative genomics and development of molecular markers within Purpureocillium lilacinum and among Purpureocillium species.</title>
        <authorList>
            <person name="Yeh Z.-Y."/>
            <person name="Ni N.-T."/>
            <person name="Lo P.-H."/>
            <person name="Mushyakhwo K."/>
            <person name="Lin C.-F."/>
            <person name="Nai Y.-S."/>
        </authorList>
    </citation>
    <scope>NUCLEOTIDE SEQUENCE</scope>
    <source>
        <strain evidence="1">NCHU-NPUST-175</strain>
    </source>
</reference>
<sequence length="722" mass="80436">MSQRRLSFSNVKIPSHAATGSRQATKADVHLAIVVTGFMNNLVHSAPVPELSGARHSPVQCAGAPEALPPAAVQQDWMGPLFTSSSTRLQRLRVDDAFASIARHCGIAEMPKQHMIFGRPIPRFTARRLTLLLLGLSILAITLITTLISAVPSSPSLSAYDTKISVPRIGDLSVPRIGDSLSKSALNPFRQPAHPPPSQQNDKYAGSWWWADWKWLSPRQPIYCYYDATVKKTRDEKDAESELLLTWRRAWWAQGFQPVILSAAEAMINPAYDSLQRLEIEAEVKVDLMRWLAWETMGGGILAHYTLLPTLAREDPMLSYLRRGEYPQLTRWKDMDDALFVGHKDAVSKAIQSMTEPSALKVLKSGLVGAPDGVFQLDESPMPLAAYTQGVIDRKYNKVADKFKQDRAHGLRSLNSLINTHLHVAWQNRFPDGIDVLKPHPEHTTTMVNAALKLARELALCADGPMPASCPPNLPDCTPCVARAPMRVGTPARFHNSSHIFSIGIVPHPWTLALVSNLRESLDVSWIRRESPRDPWITDVTRNLLGTGVSGPRRVMTLKEIIASEHAVAHSLWLIAENDMPTDMSWYFGFAIPEKALDDGKAQSPVPADRLPKKDDKMPDRSNGPVATEEDLALEPPLLEKARNVVAQTKSSSETRLRASLEAWNMGDTEVWKFVRAFQSRRLMVRLAWEKEEAKYSSGSGTEKGRSAWNRWQDRKGDGKQA</sequence>
<gene>
    <name evidence="1" type="ORF">ACCO45_005480</name>
</gene>
<organism evidence="1 2">
    <name type="scientific">Purpureocillium lilacinum</name>
    <name type="common">Paecilomyces lilacinus</name>
    <dbReference type="NCBI Taxonomy" id="33203"/>
    <lineage>
        <taxon>Eukaryota</taxon>
        <taxon>Fungi</taxon>
        <taxon>Dikarya</taxon>
        <taxon>Ascomycota</taxon>
        <taxon>Pezizomycotina</taxon>
        <taxon>Sordariomycetes</taxon>
        <taxon>Hypocreomycetidae</taxon>
        <taxon>Hypocreales</taxon>
        <taxon>Ophiocordycipitaceae</taxon>
        <taxon>Purpureocillium</taxon>
    </lineage>
</organism>
<evidence type="ECO:0000313" key="2">
    <source>
        <dbReference type="Proteomes" id="UP001638806"/>
    </source>
</evidence>
<name>A0ACC4DWF5_PURLI</name>